<dbReference type="Gene3D" id="3.30.465.10">
    <property type="match status" value="1"/>
</dbReference>
<keyword evidence="1" id="KW-0285">Flavoprotein</keyword>
<dbReference type="RefSeq" id="WP_009519431.1">
    <property type="nucleotide sequence ID" value="NZ_CCAE010000013.1"/>
</dbReference>
<sequence>MPAPHVASSAEPAFVPASDHPAELIDRVRAAAAARTPLRLVGGGTKAFVHAPVAGAPLDLRAHSGILNHEPSELVVTVRAGTPLAELEAALAEHGQCLPFEPPRFGAGGTVGGAVASGLAGPARASVGGARDYVLGARLVNGRGELLTFGGQVMKNVAGYDVSRALAGSWGALGLITELSLKVLPVAPAEATLVFEVDQFNALERLHRWGGQPLPINASRWLRDTGAGKERLFLRLRGAAAAVEAACERLLAEASGARLNDAQAATDWTACRDQRLPFFTDAPSPDHGLWRVSVPQTAAPLLAEWPQLIEWQGAQRWLWAPVVAVEAIRTAARGAGGHAQLFRAPASGDAGEPRADVPSPALRAVMRRLREAFDPHGVFQAPALF</sequence>
<dbReference type="PANTHER" id="PTHR11748">
    <property type="entry name" value="D-LACTATE DEHYDROGENASE"/>
    <property type="match status" value="1"/>
</dbReference>
<dbReference type="PROSITE" id="PS51387">
    <property type="entry name" value="FAD_PCMH"/>
    <property type="match status" value="1"/>
</dbReference>
<dbReference type="InterPro" id="IPR006094">
    <property type="entry name" value="Oxid_FAD_bind_N"/>
</dbReference>
<dbReference type="GO" id="GO:0071949">
    <property type="term" value="F:FAD binding"/>
    <property type="evidence" value="ECO:0007669"/>
    <property type="project" value="InterPro"/>
</dbReference>
<reference evidence="5" key="1">
    <citation type="submission" date="2014-02" db="EMBL/GenBank/DDBJ databases">
        <authorList>
            <person name="Gan H."/>
        </authorList>
    </citation>
    <scope>NUCLEOTIDE SEQUENCE [LARGE SCALE GENOMIC DNA]</scope>
    <source>
        <strain evidence="5">S1</strain>
    </source>
</reference>
<evidence type="ECO:0000256" key="2">
    <source>
        <dbReference type="ARBA" id="ARBA00022827"/>
    </source>
</evidence>
<dbReference type="AlphaFoldDB" id="A0A1L1PL11"/>
<dbReference type="PANTHER" id="PTHR11748:SF103">
    <property type="entry name" value="GLYCOLATE OXIDASE SUBUNIT GLCE"/>
    <property type="match status" value="1"/>
</dbReference>
<evidence type="ECO:0000313" key="5">
    <source>
        <dbReference type="Proteomes" id="UP000028878"/>
    </source>
</evidence>
<dbReference type="InterPro" id="IPR016164">
    <property type="entry name" value="FAD-linked_Oxase-like_C"/>
</dbReference>
<proteinExistence type="predicted"/>
<organism evidence="4 5">
    <name type="scientific">Hydrogenophaga intermedia</name>
    <dbReference type="NCBI Taxonomy" id="65786"/>
    <lineage>
        <taxon>Bacteria</taxon>
        <taxon>Pseudomonadati</taxon>
        <taxon>Pseudomonadota</taxon>
        <taxon>Betaproteobacteria</taxon>
        <taxon>Burkholderiales</taxon>
        <taxon>Comamonadaceae</taxon>
        <taxon>Hydrogenophaga</taxon>
    </lineage>
</organism>
<keyword evidence="2" id="KW-0274">FAD</keyword>
<reference evidence="5" key="2">
    <citation type="submission" date="2014-11" db="EMBL/GenBank/DDBJ databases">
        <title>Draft genome sequence of Hydrogenophaga intermedia S1.</title>
        <authorList>
            <person name="Gan H.M."/>
            <person name="Chew T.H."/>
            <person name="Stolz A."/>
        </authorList>
    </citation>
    <scope>NUCLEOTIDE SEQUENCE [LARGE SCALE GENOMIC DNA]</scope>
    <source>
        <strain evidence="5">S1</strain>
    </source>
</reference>
<dbReference type="SUPFAM" id="SSF56176">
    <property type="entry name" value="FAD-binding/transporter-associated domain-like"/>
    <property type="match status" value="1"/>
</dbReference>
<keyword evidence="5" id="KW-1185">Reference proteome</keyword>
<feature type="domain" description="FAD-binding PCMH-type" evidence="3">
    <location>
        <begin position="7"/>
        <end position="186"/>
    </location>
</feature>
<evidence type="ECO:0000259" key="3">
    <source>
        <dbReference type="PROSITE" id="PS51387"/>
    </source>
</evidence>
<dbReference type="InterPro" id="IPR016166">
    <property type="entry name" value="FAD-bd_PCMH"/>
</dbReference>
<dbReference type="InterPro" id="IPR016169">
    <property type="entry name" value="FAD-bd_PCMH_sub2"/>
</dbReference>
<evidence type="ECO:0000313" key="4">
    <source>
        <dbReference type="EMBL" id="CDN87627.1"/>
    </source>
</evidence>
<protein>
    <submittedName>
        <fullName evidence="4">FAD linked oxidase domain-containing protein</fullName>
    </submittedName>
</protein>
<accession>A0A1L1PL11</accession>
<dbReference type="SUPFAM" id="SSF55103">
    <property type="entry name" value="FAD-linked oxidases, C-terminal domain"/>
    <property type="match status" value="1"/>
</dbReference>
<evidence type="ECO:0000256" key="1">
    <source>
        <dbReference type="ARBA" id="ARBA00022630"/>
    </source>
</evidence>
<dbReference type="NCBIfam" id="NF008439">
    <property type="entry name" value="PRK11282.1"/>
    <property type="match status" value="1"/>
</dbReference>
<gene>
    <name evidence="4" type="ORF">BN948_02052</name>
</gene>
<dbReference type="InterPro" id="IPR036318">
    <property type="entry name" value="FAD-bd_PCMH-like_sf"/>
</dbReference>
<dbReference type="Proteomes" id="UP000028878">
    <property type="component" value="Unassembled WGS sequence"/>
</dbReference>
<dbReference type="Pfam" id="PF01565">
    <property type="entry name" value="FAD_binding_4"/>
    <property type="match status" value="1"/>
</dbReference>
<dbReference type="GO" id="GO:0003824">
    <property type="term" value="F:catalytic activity"/>
    <property type="evidence" value="ECO:0007669"/>
    <property type="project" value="InterPro"/>
</dbReference>
<dbReference type="EMBL" id="CCAE010000013">
    <property type="protein sequence ID" value="CDN87627.1"/>
    <property type="molecule type" value="Genomic_DNA"/>
</dbReference>
<name>A0A1L1PL11_HYDIT</name>